<evidence type="ECO:0000313" key="2">
    <source>
        <dbReference type="Proteomes" id="UP000554482"/>
    </source>
</evidence>
<organism evidence="1 2">
    <name type="scientific">Thalictrum thalictroides</name>
    <name type="common">Rue-anemone</name>
    <name type="synonym">Anemone thalictroides</name>
    <dbReference type="NCBI Taxonomy" id="46969"/>
    <lineage>
        <taxon>Eukaryota</taxon>
        <taxon>Viridiplantae</taxon>
        <taxon>Streptophyta</taxon>
        <taxon>Embryophyta</taxon>
        <taxon>Tracheophyta</taxon>
        <taxon>Spermatophyta</taxon>
        <taxon>Magnoliopsida</taxon>
        <taxon>Ranunculales</taxon>
        <taxon>Ranunculaceae</taxon>
        <taxon>Thalictroideae</taxon>
        <taxon>Thalictrum</taxon>
    </lineage>
</organism>
<comment type="caution">
    <text evidence="1">The sequence shown here is derived from an EMBL/GenBank/DDBJ whole genome shotgun (WGS) entry which is preliminary data.</text>
</comment>
<dbReference type="AlphaFoldDB" id="A0A7J6WFZ0"/>
<keyword evidence="2" id="KW-1185">Reference proteome</keyword>
<evidence type="ECO:0000313" key="1">
    <source>
        <dbReference type="EMBL" id="KAF5195335.1"/>
    </source>
</evidence>
<sequence>MLLKMGRTWAEDIANHDKPRVYTKILASDSVVDLLVAWPKVPAKGFQVMLRDQMDAPCLEISLAMPSAPLFIA</sequence>
<gene>
    <name evidence="1" type="ORF">FRX31_015077</name>
</gene>
<accession>A0A7J6WFZ0</accession>
<dbReference type="EMBL" id="JABWDY010017466">
    <property type="protein sequence ID" value="KAF5195335.1"/>
    <property type="molecule type" value="Genomic_DNA"/>
</dbReference>
<proteinExistence type="predicted"/>
<protein>
    <submittedName>
        <fullName evidence="1">Uncharacterized protein</fullName>
    </submittedName>
</protein>
<dbReference type="Proteomes" id="UP000554482">
    <property type="component" value="Unassembled WGS sequence"/>
</dbReference>
<name>A0A7J6WFZ0_THATH</name>
<reference evidence="1 2" key="1">
    <citation type="submission" date="2020-06" db="EMBL/GenBank/DDBJ databases">
        <title>Transcriptomic and genomic resources for Thalictrum thalictroides and T. hernandezii: Facilitating candidate gene discovery in an emerging model plant lineage.</title>
        <authorList>
            <person name="Arias T."/>
            <person name="Riano-Pachon D.M."/>
            <person name="Di Stilio V.S."/>
        </authorList>
    </citation>
    <scope>NUCLEOTIDE SEQUENCE [LARGE SCALE GENOMIC DNA]</scope>
    <source>
        <strain evidence="2">cv. WT478/WT964</strain>
        <tissue evidence="1">Leaves</tissue>
    </source>
</reference>